<dbReference type="STRING" id="1178516.AWR27_07400"/>
<evidence type="ECO:0000313" key="2">
    <source>
        <dbReference type="Proteomes" id="UP000187941"/>
    </source>
</evidence>
<keyword evidence="2" id="KW-1185">Reference proteome</keyword>
<sequence>MRAPFSPLAKQVLSSPESAAQLRRFLSSEHKKGEIIVKNENGKIIKIDAEKLDDIATTRSL</sequence>
<dbReference type="KEGG" id="smon:AWR27_07400"/>
<reference evidence="1 2" key="1">
    <citation type="submission" date="2016-01" db="EMBL/GenBank/DDBJ databases">
        <authorList>
            <person name="Oliw E.H."/>
        </authorList>
    </citation>
    <scope>NUCLEOTIDE SEQUENCE [LARGE SCALE GENOMIC DNA]</scope>
    <source>
        <strain evidence="1 2">DY10</strain>
    </source>
</reference>
<dbReference type="Proteomes" id="UP000187941">
    <property type="component" value="Chromosome"/>
</dbReference>
<proteinExistence type="predicted"/>
<accession>A0A1P9WUY7</accession>
<dbReference type="EMBL" id="CP014263">
    <property type="protein sequence ID" value="AQG79163.1"/>
    <property type="molecule type" value="Genomic_DNA"/>
</dbReference>
<organism evidence="1 2">
    <name type="scientific">Spirosoma montaniterrae</name>
    <dbReference type="NCBI Taxonomy" id="1178516"/>
    <lineage>
        <taxon>Bacteria</taxon>
        <taxon>Pseudomonadati</taxon>
        <taxon>Bacteroidota</taxon>
        <taxon>Cytophagia</taxon>
        <taxon>Cytophagales</taxon>
        <taxon>Cytophagaceae</taxon>
        <taxon>Spirosoma</taxon>
    </lineage>
</organism>
<evidence type="ECO:0000313" key="1">
    <source>
        <dbReference type="EMBL" id="AQG79163.1"/>
    </source>
</evidence>
<name>A0A1P9WUY7_9BACT</name>
<dbReference type="RefSeq" id="WP_077130605.1">
    <property type="nucleotide sequence ID" value="NZ_CP014263.1"/>
</dbReference>
<protein>
    <submittedName>
        <fullName evidence="1">Uncharacterized protein</fullName>
    </submittedName>
</protein>
<dbReference type="OrthoDB" id="9965205at2"/>
<gene>
    <name evidence="1" type="ORF">AWR27_07400</name>
</gene>
<dbReference type="AlphaFoldDB" id="A0A1P9WUY7"/>